<keyword evidence="1" id="KW-0560">Oxidoreductase</keyword>
<feature type="domain" description="Aldehyde dehydrogenase" evidence="2">
    <location>
        <begin position="2"/>
        <end position="80"/>
    </location>
</feature>
<dbReference type="OrthoDB" id="6336534at2759"/>
<dbReference type="InterPro" id="IPR050740">
    <property type="entry name" value="Aldehyde_DH_Superfamily"/>
</dbReference>
<evidence type="ECO:0000313" key="3">
    <source>
        <dbReference type="Proteomes" id="UP000694843"/>
    </source>
</evidence>
<dbReference type="KEGG" id="hazt:108674275"/>
<keyword evidence="3" id="KW-1185">Reference proteome</keyword>
<gene>
    <name evidence="4" type="primary">LOC108674275</name>
</gene>
<organism evidence="3 4">
    <name type="scientific">Hyalella azteca</name>
    <name type="common">Amphipod</name>
    <dbReference type="NCBI Taxonomy" id="294128"/>
    <lineage>
        <taxon>Eukaryota</taxon>
        <taxon>Metazoa</taxon>
        <taxon>Ecdysozoa</taxon>
        <taxon>Arthropoda</taxon>
        <taxon>Crustacea</taxon>
        <taxon>Multicrustacea</taxon>
        <taxon>Malacostraca</taxon>
        <taxon>Eumalacostraca</taxon>
        <taxon>Peracarida</taxon>
        <taxon>Amphipoda</taxon>
        <taxon>Senticaudata</taxon>
        <taxon>Talitrida</taxon>
        <taxon>Talitroidea</taxon>
        <taxon>Hyalellidae</taxon>
        <taxon>Hyalella</taxon>
    </lineage>
</organism>
<evidence type="ECO:0000256" key="1">
    <source>
        <dbReference type="ARBA" id="ARBA00023002"/>
    </source>
</evidence>
<dbReference type="Gene3D" id="3.40.605.10">
    <property type="entry name" value="Aldehyde Dehydrogenase, Chain A, domain 1"/>
    <property type="match status" value="1"/>
</dbReference>
<reference evidence="4" key="1">
    <citation type="submission" date="2025-08" db="UniProtKB">
        <authorList>
            <consortium name="RefSeq"/>
        </authorList>
    </citation>
    <scope>IDENTIFICATION</scope>
</reference>
<dbReference type="Pfam" id="PF00171">
    <property type="entry name" value="Aldedh"/>
    <property type="match status" value="1"/>
</dbReference>
<protein>
    <submittedName>
        <fullName evidence="4">Glutarate-semialdehyde dehydrogenase</fullName>
    </submittedName>
</protein>
<dbReference type="InterPro" id="IPR016162">
    <property type="entry name" value="Ald_DH_N"/>
</dbReference>
<dbReference type="PANTHER" id="PTHR43353:SF5">
    <property type="entry name" value="SUCCINATE-SEMIALDEHYDE DEHYDROGENASE, MITOCHONDRIAL"/>
    <property type="match status" value="1"/>
</dbReference>
<evidence type="ECO:0000313" key="4">
    <source>
        <dbReference type="RefSeq" id="XP_018017704.1"/>
    </source>
</evidence>
<name>A0A8B7NVA9_HYAAZ</name>
<dbReference type="Proteomes" id="UP000694843">
    <property type="component" value="Unplaced"/>
</dbReference>
<dbReference type="GO" id="GO:0009450">
    <property type="term" value="P:gamma-aminobutyric acid catabolic process"/>
    <property type="evidence" value="ECO:0007669"/>
    <property type="project" value="TreeGrafter"/>
</dbReference>
<sequence>MARQEELAAIITAENGKPLGEARGEVGFAASFFQWYAEEVRRSYGEVIPSPDPRKRFLTLRQPLGVVALITPWNFPIGMLGR</sequence>
<dbReference type="RefSeq" id="XP_018017704.1">
    <property type="nucleotide sequence ID" value="XM_018162215.2"/>
</dbReference>
<dbReference type="GO" id="GO:0004777">
    <property type="term" value="F:succinate-semialdehyde dehydrogenase (NAD+) activity"/>
    <property type="evidence" value="ECO:0007669"/>
    <property type="project" value="TreeGrafter"/>
</dbReference>
<evidence type="ECO:0000259" key="2">
    <source>
        <dbReference type="Pfam" id="PF00171"/>
    </source>
</evidence>
<dbReference type="GeneID" id="108674275"/>
<dbReference type="InterPro" id="IPR015590">
    <property type="entry name" value="Aldehyde_DH_dom"/>
</dbReference>
<proteinExistence type="predicted"/>
<accession>A0A8B7NVA9</accession>
<dbReference type="AlphaFoldDB" id="A0A8B7NVA9"/>
<feature type="non-terminal residue" evidence="4">
    <location>
        <position position="82"/>
    </location>
</feature>
<dbReference type="PANTHER" id="PTHR43353">
    <property type="entry name" value="SUCCINATE-SEMIALDEHYDE DEHYDROGENASE, MITOCHONDRIAL"/>
    <property type="match status" value="1"/>
</dbReference>
<dbReference type="SUPFAM" id="SSF53720">
    <property type="entry name" value="ALDH-like"/>
    <property type="match status" value="1"/>
</dbReference>
<dbReference type="InterPro" id="IPR016161">
    <property type="entry name" value="Ald_DH/histidinol_DH"/>
</dbReference>